<evidence type="ECO:0000256" key="7">
    <source>
        <dbReference type="SAM" id="Phobius"/>
    </source>
</evidence>
<dbReference type="Pfam" id="PF03772">
    <property type="entry name" value="Competence"/>
    <property type="match status" value="1"/>
</dbReference>
<dbReference type="Proteomes" id="UP000215405">
    <property type="component" value="Unassembled WGS sequence"/>
</dbReference>
<reference evidence="11" key="1">
    <citation type="journal article" date="2017" name="Int. J. Syst. Evol. Microbiol.">
        <title>Notoacmeibacter marinus gen. nov., sp. nov., isolated from the gut of a limpet and proposal of Notoacmeibacteraceae fam. nov. in the order Rhizobiales of the class Alphaproteobacteria.</title>
        <authorList>
            <person name="Huang Z."/>
            <person name="Guo F."/>
            <person name="Lai Q."/>
        </authorList>
    </citation>
    <scope>NUCLEOTIDE SEQUENCE [LARGE SCALE GENOMIC DNA]</scope>
    <source>
        <strain evidence="11">XMTR2A4</strain>
    </source>
</reference>
<dbReference type="EMBL" id="NBYO01000002">
    <property type="protein sequence ID" value="OXT00178.1"/>
    <property type="molecule type" value="Genomic_DNA"/>
</dbReference>
<keyword evidence="11" id="KW-1185">Reference proteome</keyword>
<organism evidence="10 11">
    <name type="scientific">Notoacmeibacter marinus</name>
    <dbReference type="NCBI Taxonomy" id="1876515"/>
    <lineage>
        <taxon>Bacteria</taxon>
        <taxon>Pseudomonadati</taxon>
        <taxon>Pseudomonadota</taxon>
        <taxon>Alphaproteobacteria</taxon>
        <taxon>Hyphomicrobiales</taxon>
        <taxon>Notoacmeibacteraceae</taxon>
        <taxon>Notoacmeibacter</taxon>
    </lineage>
</organism>
<keyword evidence="5 7" id="KW-0472">Membrane</keyword>
<keyword evidence="4 7" id="KW-1133">Transmembrane helix</keyword>
<dbReference type="NCBIfam" id="TIGR00360">
    <property type="entry name" value="ComEC_N-term"/>
    <property type="match status" value="1"/>
</dbReference>
<feature type="transmembrane region" description="Helical" evidence="7">
    <location>
        <begin position="507"/>
        <end position="527"/>
    </location>
</feature>
<evidence type="ECO:0000256" key="6">
    <source>
        <dbReference type="SAM" id="MobiDB-lite"/>
    </source>
</evidence>
<gene>
    <name evidence="10" type="ORF">B7H23_08320</name>
</gene>
<feature type="region of interest" description="Disordered" evidence="6">
    <location>
        <begin position="780"/>
        <end position="803"/>
    </location>
</feature>
<evidence type="ECO:0000313" key="10">
    <source>
        <dbReference type="EMBL" id="OXT00178.1"/>
    </source>
</evidence>
<dbReference type="GO" id="GO:0005886">
    <property type="term" value="C:plasma membrane"/>
    <property type="evidence" value="ECO:0007669"/>
    <property type="project" value="UniProtKB-SubCell"/>
</dbReference>
<proteinExistence type="predicted"/>
<dbReference type="InterPro" id="IPR004477">
    <property type="entry name" value="ComEC_N"/>
</dbReference>
<dbReference type="InterPro" id="IPR052159">
    <property type="entry name" value="Competence_DNA_uptake"/>
</dbReference>
<comment type="subcellular location">
    <subcellularLocation>
        <location evidence="1">Cell membrane</location>
        <topology evidence="1">Multi-pass membrane protein</topology>
    </subcellularLocation>
</comment>
<dbReference type="PANTHER" id="PTHR30619">
    <property type="entry name" value="DNA INTERNALIZATION/COMPETENCE PROTEIN COMEC/REC2"/>
    <property type="match status" value="1"/>
</dbReference>
<evidence type="ECO:0000256" key="4">
    <source>
        <dbReference type="ARBA" id="ARBA00022989"/>
    </source>
</evidence>
<evidence type="ECO:0000256" key="5">
    <source>
        <dbReference type="ARBA" id="ARBA00023136"/>
    </source>
</evidence>
<keyword evidence="2" id="KW-1003">Cell membrane</keyword>
<evidence type="ECO:0000256" key="1">
    <source>
        <dbReference type="ARBA" id="ARBA00004651"/>
    </source>
</evidence>
<feature type="domain" description="DUF4131" evidence="9">
    <location>
        <begin position="106"/>
        <end position="250"/>
    </location>
</feature>
<feature type="transmembrane region" description="Helical" evidence="7">
    <location>
        <begin position="563"/>
        <end position="584"/>
    </location>
</feature>
<feature type="transmembrane region" description="Helical" evidence="7">
    <location>
        <begin position="472"/>
        <end position="495"/>
    </location>
</feature>
<evidence type="ECO:0000259" key="8">
    <source>
        <dbReference type="Pfam" id="PF03772"/>
    </source>
</evidence>
<dbReference type="InterPro" id="IPR025405">
    <property type="entry name" value="DUF4131"/>
</dbReference>
<evidence type="ECO:0000256" key="2">
    <source>
        <dbReference type="ARBA" id="ARBA00022475"/>
    </source>
</evidence>
<evidence type="ECO:0000313" key="11">
    <source>
        <dbReference type="Proteomes" id="UP000215405"/>
    </source>
</evidence>
<dbReference type="Pfam" id="PF13567">
    <property type="entry name" value="DUF4131"/>
    <property type="match status" value="1"/>
</dbReference>
<feature type="region of interest" description="Disordered" evidence="6">
    <location>
        <begin position="18"/>
        <end position="53"/>
    </location>
</feature>
<feature type="transmembrane region" description="Helical" evidence="7">
    <location>
        <begin position="128"/>
        <end position="147"/>
    </location>
</feature>
<dbReference type="RefSeq" id="WP_094077002.1">
    <property type="nucleotide sequence ID" value="NZ_NBYO01000002.1"/>
</dbReference>
<accession>A0A231UW66</accession>
<feature type="transmembrane region" description="Helical" evidence="7">
    <location>
        <begin position="320"/>
        <end position="349"/>
    </location>
</feature>
<dbReference type="AlphaFoldDB" id="A0A231UW66"/>
<name>A0A231UW66_9HYPH</name>
<evidence type="ECO:0000259" key="9">
    <source>
        <dbReference type="Pfam" id="PF13567"/>
    </source>
</evidence>
<keyword evidence="3 7" id="KW-0812">Transmembrane</keyword>
<feature type="transmembrane region" description="Helical" evidence="7">
    <location>
        <begin position="77"/>
        <end position="97"/>
    </location>
</feature>
<sequence>MTQRWEIDERALLKNSTALRTAAESATPVSPVGPASEEESSNREARDRKSVRRHASDPFRTVHRWFRSLLHEEAERGSLFVATALLFAAGAFSYFALRGTFHPLQLAVISLPALFAAFSYRGRFAGTFGAVLFAFICGAAVSAAHVAMRDHQTLGSPVATELTGRIQSSERLEDGRRRFVLDVLETARPPLRYAPQTVRVTVRSVSDDMRAGNVVKVRMRLLPPSGPVRPGGFDFSFRAWFDGLGATGFALGQMERIAGGPAPSLLHRARATINDLREGVDERIVSVLDGPKAAIASALTVGYGAAIPDEEREALRASGLAHVLAISGLHMALAAGTVIGSIRLLLALFPVVAARWPIRKWAAGGGLAAAAVYLLLSGGAIATQRSFIMLAIMLSALLFDRTALTMRNLALAMFLVVLIAPHEVAGPSFQMSFAATAALIAAYRAHNNWQWRRRAAGSDQISSGPVRLVGKFAAGVLATTLIAGAATTIFALWHFQRLAPLAPLGNLLAAPIISLLVMPMAVLSLLLMPLGLDAPFLKLMGEGIDAMLWIAAFVAELSPEDGAGLISGPAVLLLAAALGLFAILQTGLRWIALPLAIAGVALLGSGERPVGFILENGRAVGLSTGRGALASNRSRLSDFVGDQWMRALGTDRMAKPVKVENATSAIGSEPGGPEASGPSFKCDDRLCVYEPDGSRPIVWLKHAVDRAYWCGKAAIIIVGDTKTPKGGRCPASSESLVIDRMTLARQGSAALWRTNDGGWRITYAIADLSMPWHAARQWSRPARGLPDWEPRKRKTKDAATPQS</sequence>
<feature type="transmembrane region" description="Helical" evidence="7">
    <location>
        <begin position="361"/>
        <end position="383"/>
    </location>
</feature>
<feature type="domain" description="ComEC/Rec2-related protein" evidence="8">
    <location>
        <begin position="299"/>
        <end position="584"/>
    </location>
</feature>
<protein>
    <recommendedName>
        <fullName evidence="12">ComEC/Rec2-related protein domain-containing protein</fullName>
    </recommendedName>
</protein>
<evidence type="ECO:0000256" key="3">
    <source>
        <dbReference type="ARBA" id="ARBA00022692"/>
    </source>
</evidence>
<dbReference type="PANTHER" id="PTHR30619:SF1">
    <property type="entry name" value="RECOMBINATION PROTEIN 2"/>
    <property type="match status" value="1"/>
</dbReference>
<comment type="caution">
    <text evidence="10">The sequence shown here is derived from an EMBL/GenBank/DDBJ whole genome shotgun (WGS) entry which is preliminary data.</text>
</comment>
<evidence type="ECO:0008006" key="12">
    <source>
        <dbReference type="Google" id="ProtNLM"/>
    </source>
</evidence>
<feature type="transmembrane region" description="Helical" evidence="7">
    <location>
        <begin position="404"/>
        <end position="422"/>
    </location>
</feature>